<evidence type="ECO:0000313" key="3">
    <source>
        <dbReference type="Proteomes" id="UP000716004"/>
    </source>
</evidence>
<dbReference type="EMBL" id="JAHEAC010000053">
    <property type="protein sequence ID" value="MBX8644316.1"/>
    <property type="molecule type" value="Genomic_DNA"/>
</dbReference>
<organism evidence="1 3">
    <name type="scientific">Candidatus Sysuiplasma superficiale</name>
    <dbReference type="NCBI Taxonomy" id="2823368"/>
    <lineage>
        <taxon>Archaea</taxon>
        <taxon>Methanobacteriati</taxon>
        <taxon>Thermoplasmatota</taxon>
        <taxon>Thermoplasmata</taxon>
        <taxon>Candidatus Sysuiplasmatales</taxon>
        <taxon>Candidatus Sysuiplasmataceae</taxon>
        <taxon>Candidatus Sysuiplasma</taxon>
    </lineage>
</organism>
<name>A0A8J7YLW9_9ARCH</name>
<evidence type="ECO:0000313" key="2">
    <source>
        <dbReference type="EMBL" id="MBX8644316.1"/>
    </source>
</evidence>
<gene>
    <name evidence="1" type="ORF">J9259_08680</name>
    <name evidence="2" type="ORF">KIY12_06315</name>
</gene>
<protein>
    <submittedName>
        <fullName evidence="1">Uncharacterized protein</fullName>
    </submittedName>
</protein>
<reference evidence="1" key="1">
    <citation type="submission" date="2021-04" db="EMBL/GenBank/DDBJ databases">
        <title>Genomic insights into ecological role and evolution of a novel Thermoplasmata order Candidatus Sysuiplasmatales.</title>
        <authorList>
            <person name="Yuan Y."/>
        </authorList>
    </citation>
    <scope>NUCLEOTIDE SEQUENCE</scope>
    <source>
        <strain evidence="2">TUT19-bin139</strain>
        <strain evidence="1">YP2-bin.285</strain>
    </source>
</reference>
<proteinExistence type="predicted"/>
<dbReference type="Proteomes" id="UP000750197">
    <property type="component" value="Unassembled WGS sequence"/>
</dbReference>
<accession>A0A8J7YLW9</accession>
<dbReference type="Proteomes" id="UP000716004">
    <property type="component" value="Unassembled WGS sequence"/>
</dbReference>
<dbReference type="EMBL" id="JAGVSJ010000036">
    <property type="protein sequence ID" value="MBX8632569.1"/>
    <property type="molecule type" value="Genomic_DNA"/>
</dbReference>
<evidence type="ECO:0000313" key="1">
    <source>
        <dbReference type="EMBL" id="MBX8632569.1"/>
    </source>
</evidence>
<dbReference type="AlphaFoldDB" id="A0A8J7YLW9"/>
<comment type="caution">
    <text evidence="1">The sequence shown here is derived from an EMBL/GenBank/DDBJ whole genome shotgun (WGS) entry which is preliminary data.</text>
</comment>
<sequence>MMVTEPGEVRNAIKRAVESERSSIINTMADPDERPILPKIRTSQTFCYSTALFR</sequence>